<evidence type="ECO:0000313" key="7">
    <source>
        <dbReference type="Proteomes" id="UP001474120"/>
    </source>
</evidence>
<comment type="caution">
    <text evidence="6">The sequence shown here is derived from an EMBL/GenBank/DDBJ whole genome shotgun (WGS) entry which is preliminary data.</text>
</comment>
<evidence type="ECO:0000256" key="3">
    <source>
        <dbReference type="PROSITE-ProRule" id="PRU00277"/>
    </source>
</evidence>
<dbReference type="InterPro" id="IPR019869">
    <property type="entry name" value="Motility-assoc_PPIase_GldI"/>
</dbReference>
<proteinExistence type="inferred from homology"/>
<feature type="domain" description="PPIase FKBP-type" evidence="5">
    <location>
        <begin position="89"/>
        <end position="175"/>
    </location>
</feature>
<organism evidence="6 7">
    <name type="scientific">Lutimonas vermicola</name>
    <dbReference type="NCBI Taxonomy" id="414288"/>
    <lineage>
        <taxon>Bacteria</taxon>
        <taxon>Pseudomonadati</taxon>
        <taxon>Bacteroidota</taxon>
        <taxon>Flavobacteriia</taxon>
        <taxon>Flavobacteriales</taxon>
        <taxon>Flavobacteriaceae</taxon>
        <taxon>Lutimonas</taxon>
    </lineage>
</organism>
<keyword evidence="7" id="KW-1185">Reference proteome</keyword>
<name>A0ABU9KWK7_9FLAO</name>
<dbReference type="Proteomes" id="UP001474120">
    <property type="component" value="Unassembled WGS sequence"/>
</dbReference>
<dbReference type="EMBL" id="JBCDNA010000001">
    <property type="protein sequence ID" value="MEL4454563.1"/>
    <property type="molecule type" value="Genomic_DNA"/>
</dbReference>
<keyword evidence="2 3" id="KW-0697">Rotamase</keyword>
<dbReference type="PROSITE" id="PS51257">
    <property type="entry name" value="PROKAR_LIPOPROTEIN"/>
    <property type="match status" value="1"/>
</dbReference>
<dbReference type="Pfam" id="PF00254">
    <property type="entry name" value="FKBP_C"/>
    <property type="match status" value="1"/>
</dbReference>
<keyword evidence="3 4" id="KW-0413">Isomerase</keyword>
<dbReference type="Gene3D" id="3.10.50.40">
    <property type="match status" value="1"/>
</dbReference>
<dbReference type="InterPro" id="IPR046357">
    <property type="entry name" value="PPIase_dom_sf"/>
</dbReference>
<dbReference type="NCBIfam" id="TIGR03516">
    <property type="entry name" value="ppisom_GldI"/>
    <property type="match status" value="1"/>
</dbReference>
<dbReference type="EC" id="5.2.1.8" evidence="4"/>
<evidence type="ECO:0000256" key="1">
    <source>
        <dbReference type="ARBA" id="ARBA00000971"/>
    </source>
</evidence>
<gene>
    <name evidence="6" type="primary">gldI</name>
    <name evidence="6" type="ORF">AABB81_01550</name>
</gene>
<dbReference type="PROSITE" id="PS50059">
    <property type="entry name" value="FKBP_PPIASE"/>
    <property type="match status" value="1"/>
</dbReference>
<evidence type="ECO:0000313" key="6">
    <source>
        <dbReference type="EMBL" id="MEL4454563.1"/>
    </source>
</evidence>
<comment type="catalytic activity">
    <reaction evidence="1 3 4">
        <text>[protein]-peptidylproline (omega=180) = [protein]-peptidylproline (omega=0)</text>
        <dbReference type="Rhea" id="RHEA:16237"/>
        <dbReference type="Rhea" id="RHEA-COMP:10747"/>
        <dbReference type="Rhea" id="RHEA-COMP:10748"/>
        <dbReference type="ChEBI" id="CHEBI:83833"/>
        <dbReference type="ChEBI" id="CHEBI:83834"/>
        <dbReference type="EC" id="5.2.1.8"/>
    </reaction>
</comment>
<evidence type="ECO:0000259" key="5">
    <source>
        <dbReference type="PROSITE" id="PS50059"/>
    </source>
</evidence>
<dbReference type="InterPro" id="IPR001179">
    <property type="entry name" value="PPIase_FKBP_dom"/>
</dbReference>
<reference evidence="6 7" key="1">
    <citation type="submission" date="2024-04" db="EMBL/GenBank/DDBJ databases">
        <title>whole genome sequencing of Lutimonas vermicola strain IMCC1616.</title>
        <authorList>
            <person name="Bae S.S."/>
        </authorList>
    </citation>
    <scope>NUCLEOTIDE SEQUENCE [LARGE SCALE GENOMIC DNA]</scope>
    <source>
        <strain evidence="6 7">IMCC1616</strain>
    </source>
</reference>
<dbReference type="SUPFAM" id="SSF54534">
    <property type="entry name" value="FKBP-like"/>
    <property type="match status" value="1"/>
</dbReference>
<evidence type="ECO:0000256" key="4">
    <source>
        <dbReference type="RuleBase" id="RU003915"/>
    </source>
</evidence>
<evidence type="ECO:0000256" key="2">
    <source>
        <dbReference type="ARBA" id="ARBA00023110"/>
    </source>
</evidence>
<comment type="similarity">
    <text evidence="4">Belongs to the FKBP-type PPIase family.</text>
</comment>
<dbReference type="RefSeq" id="WP_342158134.1">
    <property type="nucleotide sequence ID" value="NZ_JBCDNA010000001.1"/>
</dbReference>
<accession>A0ABU9KWK7</accession>
<protein>
    <recommendedName>
        <fullName evidence="4">Peptidyl-prolyl cis-trans isomerase</fullName>
        <ecNumber evidence="4">5.2.1.8</ecNumber>
    </recommendedName>
</protein>
<sequence>MKYFLIILIVFTGLLSCAKPEARKPIVRKTSSFMSESIERNKLLNKAENAMIMAKMKSDSLHQYLNSEHGFWYYYEVSLPTETYTPKSGDEVFYSHEIRSLDDLVLYEKEALGTKSYLVDKEELISGLQDGFKLMKEGEKVTFLFPSHKAYGYTGNDKIQPNQPLIYSVQLLKINKLSENESN</sequence>